<proteinExistence type="predicted"/>
<dbReference type="AlphaFoldDB" id="A0AAD8YJA8"/>
<dbReference type="EMBL" id="JATAAI010000002">
    <property type="protein sequence ID" value="KAK1747368.1"/>
    <property type="molecule type" value="Genomic_DNA"/>
</dbReference>
<evidence type="ECO:0000313" key="2">
    <source>
        <dbReference type="EMBL" id="KAK1747368.1"/>
    </source>
</evidence>
<feature type="region of interest" description="Disordered" evidence="1">
    <location>
        <begin position="1"/>
        <end position="85"/>
    </location>
</feature>
<protein>
    <submittedName>
        <fullName evidence="2">Uncharacterized protein</fullName>
    </submittedName>
</protein>
<name>A0AAD8YJA8_9STRA</name>
<accession>A0AAD8YJA8</accession>
<reference evidence="2" key="1">
    <citation type="submission" date="2023-06" db="EMBL/GenBank/DDBJ databases">
        <title>Survivors Of The Sea: Transcriptome response of Skeletonema marinoi to long-term dormancy.</title>
        <authorList>
            <person name="Pinder M.I.M."/>
            <person name="Kourtchenko O."/>
            <person name="Robertson E.K."/>
            <person name="Larsson T."/>
            <person name="Maumus F."/>
            <person name="Osuna-Cruz C.M."/>
            <person name="Vancaester E."/>
            <person name="Stenow R."/>
            <person name="Vandepoele K."/>
            <person name="Ploug H."/>
            <person name="Bruchert V."/>
            <person name="Godhe A."/>
            <person name="Topel M."/>
        </authorList>
    </citation>
    <scope>NUCLEOTIDE SEQUENCE</scope>
    <source>
        <strain evidence="2">R05AC</strain>
    </source>
</reference>
<organism evidence="2 3">
    <name type="scientific">Skeletonema marinoi</name>
    <dbReference type="NCBI Taxonomy" id="267567"/>
    <lineage>
        <taxon>Eukaryota</taxon>
        <taxon>Sar</taxon>
        <taxon>Stramenopiles</taxon>
        <taxon>Ochrophyta</taxon>
        <taxon>Bacillariophyta</taxon>
        <taxon>Coscinodiscophyceae</taxon>
        <taxon>Thalassiosirophycidae</taxon>
        <taxon>Thalassiosirales</taxon>
        <taxon>Skeletonemataceae</taxon>
        <taxon>Skeletonema</taxon>
        <taxon>Skeletonema marinoi-dohrnii complex</taxon>
    </lineage>
</organism>
<feature type="compositionally biased region" description="Basic and acidic residues" evidence="1">
    <location>
        <begin position="62"/>
        <end position="71"/>
    </location>
</feature>
<dbReference type="Proteomes" id="UP001224775">
    <property type="component" value="Unassembled WGS sequence"/>
</dbReference>
<feature type="compositionally biased region" description="Basic residues" evidence="1">
    <location>
        <begin position="1"/>
        <end position="13"/>
    </location>
</feature>
<sequence>MGLLKKLGRKKGKNQSAAQTADDDDNAKNDNPQETEVVEPQAEPAPKEVKKTADELVAEMFSKQKQDDMKNHAAVSTSPKQSADERVAQMFAKSKPNNDSKPTVGKAIEQKKAIEALLQKQHDPKGFIDSKKGTKGEIAVASNSVNSFAERKKMAEALSQNKVVTDELKHTVDVSGEDFGDKNSFAQRRKMLEAKSQGQNMPSATDGA</sequence>
<comment type="caution">
    <text evidence="2">The sequence shown here is derived from an EMBL/GenBank/DDBJ whole genome shotgun (WGS) entry which is preliminary data.</text>
</comment>
<evidence type="ECO:0000313" key="3">
    <source>
        <dbReference type="Proteomes" id="UP001224775"/>
    </source>
</evidence>
<feature type="compositionally biased region" description="Basic and acidic residues" evidence="1">
    <location>
        <begin position="45"/>
        <end position="54"/>
    </location>
</feature>
<evidence type="ECO:0000256" key="1">
    <source>
        <dbReference type="SAM" id="MobiDB-lite"/>
    </source>
</evidence>
<gene>
    <name evidence="2" type="ORF">QTG54_001331</name>
</gene>
<keyword evidence="3" id="KW-1185">Reference proteome</keyword>